<evidence type="ECO:0000313" key="4">
    <source>
        <dbReference type="Proteomes" id="UP001606300"/>
    </source>
</evidence>
<dbReference type="Proteomes" id="UP001606300">
    <property type="component" value="Unassembled WGS sequence"/>
</dbReference>
<dbReference type="SUPFAM" id="SSF117074">
    <property type="entry name" value="Hypothetical protein PA1324"/>
    <property type="match status" value="1"/>
</dbReference>
<proteinExistence type="predicted"/>
<dbReference type="NCBIfam" id="TIGR01451">
    <property type="entry name" value="B_ant_repeat"/>
    <property type="match status" value="1"/>
</dbReference>
<name>A0ABW7EP58_9BURK</name>
<evidence type="ECO:0000259" key="2">
    <source>
        <dbReference type="Pfam" id="PF01345"/>
    </source>
</evidence>
<dbReference type="InterPro" id="IPR001434">
    <property type="entry name" value="OmcB-like_DUF11"/>
</dbReference>
<feature type="chain" id="PRO_5047503363" description="DUF11 domain-containing protein" evidence="1">
    <location>
        <begin position="27"/>
        <end position="905"/>
    </location>
</feature>
<accession>A0ABW7EP58</accession>
<dbReference type="InterPro" id="IPR013783">
    <property type="entry name" value="Ig-like_fold"/>
</dbReference>
<protein>
    <recommendedName>
        <fullName evidence="2">DUF11 domain-containing protein</fullName>
    </recommendedName>
</protein>
<evidence type="ECO:0000313" key="3">
    <source>
        <dbReference type="EMBL" id="MFG6414947.1"/>
    </source>
</evidence>
<dbReference type="EMBL" id="JBIGHY010000004">
    <property type="protein sequence ID" value="MFG6414947.1"/>
    <property type="molecule type" value="Genomic_DNA"/>
</dbReference>
<keyword evidence="4" id="KW-1185">Reference proteome</keyword>
<dbReference type="InterPro" id="IPR047589">
    <property type="entry name" value="DUF11_rpt"/>
</dbReference>
<feature type="domain" description="DUF11" evidence="2">
    <location>
        <begin position="807"/>
        <end position="871"/>
    </location>
</feature>
<reference evidence="3 4" key="1">
    <citation type="submission" date="2024-09" db="EMBL/GenBank/DDBJ databases">
        <title>Novel species of the genus Pelomonas and Roseateles isolated from streams.</title>
        <authorList>
            <person name="Lu H."/>
        </authorList>
    </citation>
    <scope>NUCLEOTIDE SEQUENCE [LARGE SCALE GENOMIC DNA]</scope>
    <source>
        <strain evidence="3 4">DC23W</strain>
    </source>
</reference>
<dbReference type="PROSITE" id="PS51257">
    <property type="entry name" value="PROKAR_LIPOPROTEIN"/>
    <property type="match status" value="1"/>
</dbReference>
<feature type="signal peptide" evidence="1">
    <location>
        <begin position="1"/>
        <end position="26"/>
    </location>
</feature>
<dbReference type="Pfam" id="PF01345">
    <property type="entry name" value="DUF11"/>
    <property type="match status" value="1"/>
</dbReference>
<comment type="caution">
    <text evidence="3">The sequence shown here is derived from an EMBL/GenBank/DDBJ whole genome shotgun (WGS) entry which is preliminary data.</text>
</comment>
<gene>
    <name evidence="3" type="ORF">ACG02S_13690</name>
</gene>
<dbReference type="Gene3D" id="2.60.40.10">
    <property type="entry name" value="Immunoglobulins"/>
    <property type="match status" value="2"/>
</dbReference>
<organism evidence="3 4">
    <name type="scientific">Pelomonas dachongensis</name>
    <dbReference type="NCBI Taxonomy" id="3299029"/>
    <lineage>
        <taxon>Bacteria</taxon>
        <taxon>Pseudomonadati</taxon>
        <taxon>Pseudomonadota</taxon>
        <taxon>Betaproteobacteria</taxon>
        <taxon>Burkholderiales</taxon>
        <taxon>Sphaerotilaceae</taxon>
        <taxon>Roseateles</taxon>
    </lineage>
</organism>
<keyword evidence="1" id="KW-0732">Signal</keyword>
<sequence>MNTLLLRLLKTWLLAVVLLSGASAHAACSGIACVSAGPRLASVDSTRGALLNALLGSLTNSTLNVSVADWNSLATGDLSLLRTVSALQAQVNASSPAATLTSNITVLDLLTAATTGATAEGKTQLAAALNSLKLPLNGLSTPFKLGDLLQSNGVLGTTRVNALELVTGVLQLYNSRNVVSTPQAITLSGSSIGLGSLLGSVTLQAQVVEPPVIVCGGVGSTFHSAALRVKLGVDLVAVNLDVSVLTALLGGGVSANLGHLDLYAEVARTDGVITAINAVSSAVTVQATPGVAALYLGRIDDALFFNRTRPVNAATDLDWGVIGALKVGALSIDIKAKAAAAGSATGSTTRTLTPASPTATVSANAGFATTLVGTLVSNLQLDLGPGLLSGLVTTVLNLLKPVVQAALVNTVGSLVTGLVDPLLNLLGIRLGETDIGTQGVTLACTVNGAVYEDANHNATQDGGETGTGLALYAKLVPATQPAGPAIAVVAITPGSGSFSFASVAAAGYVVVVNASAAASDVTPAVPAGWLATEAPSLARSFTLGTADVPGQRFGLFHGSRLAGQVFKDNGAAGGTPNNGVRDGGELPLAGIALVLTDAGNTVIDRATTADAGGYTLWVPSTAGGVLKVAQPAVDAGWLVVSGAAGNSGGVFTPADGSISATLVAGTSYTGLNFGNVPANAFQPDGQQSILAGAFALYPHTFTAGTAGTLSLGRVATAGPGWTAVVHRDLNCNGSIDATDEVLPAAVALVADQKLCLVAKVAAPAGVPDGTRHTLALTAHFAYANSVLTREQQRGDVTMVGQPTVAGLQLVKAVDRSVAQAGDLITYTITFSNLSNEALGALKITDATPAYTVFQAASCGTMPNAQIVCAVSAQPPAGMAGRVEWSFSGALGSGLTGQVVLVVRLQ</sequence>
<dbReference type="RefSeq" id="WP_394471009.1">
    <property type="nucleotide sequence ID" value="NZ_JBIGHY010000004.1"/>
</dbReference>
<evidence type="ECO:0000256" key="1">
    <source>
        <dbReference type="SAM" id="SignalP"/>
    </source>
</evidence>